<dbReference type="InterPro" id="IPR037171">
    <property type="entry name" value="NagB/RpiA_transferase-like"/>
</dbReference>
<evidence type="ECO:0000256" key="3">
    <source>
        <dbReference type="ARBA" id="ARBA00004961"/>
    </source>
</evidence>
<dbReference type="Gene3D" id="3.40.50.1360">
    <property type="match status" value="1"/>
</dbReference>
<evidence type="ECO:0000256" key="6">
    <source>
        <dbReference type="ARBA" id="ARBA00020337"/>
    </source>
</evidence>
<protein>
    <recommendedName>
        <fullName evidence="6 7">6-phosphogluconolactonase</fullName>
        <shortName evidence="7">6PGL</shortName>
        <ecNumber evidence="5 7">3.1.1.31</ecNumber>
    </recommendedName>
</protein>
<evidence type="ECO:0000313" key="9">
    <source>
        <dbReference type="EMBL" id="QNN78437.1"/>
    </source>
</evidence>
<dbReference type="PANTHER" id="PTHR11054">
    <property type="entry name" value="6-PHOSPHOGLUCONOLACTONASE"/>
    <property type="match status" value="1"/>
</dbReference>
<dbReference type="SUPFAM" id="SSF100950">
    <property type="entry name" value="NagB/RpiA/CoA transferase-like"/>
    <property type="match status" value="1"/>
</dbReference>
<accession>A0A7G9TEB2</accession>
<sequence length="237" mass="25207">MPPTDLSLQIQLHPFPDGDAVAQALAQAVADDLRTALALRGQASIALSGGTTPRRFLQALSQQPLDWANVTVTLVDERWVDDRHERSNARLVKEYLLQDAAADARFVPLYRPAASPDEVLADVAAALPATLDVVVLGMGGDGHTASFFPGGDRLADAMDPATTATVLPMRAPGAGEPRITLTLPVLRDAGRLYLHIEGGEKRQVLQQALSGHGAGAGYPVRTVLQALRAPLQVYLTQ</sequence>
<dbReference type="EC" id="3.1.1.31" evidence="5 7"/>
<dbReference type="Proteomes" id="UP000515838">
    <property type="component" value="Chromosome"/>
</dbReference>
<evidence type="ECO:0000259" key="8">
    <source>
        <dbReference type="Pfam" id="PF01182"/>
    </source>
</evidence>
<evidence type="ECO:0000256" key="5">
    <source>
        <dbReference type="ARBA" id="ARBA00013198"/>
    </source>
</evidence>
<comment type="similarity">
    <text evidence="4 7">Belongs to the glucosamine/galactosamine-6-phosphate isomerase family. 6-phosphogluconolactonase subfamily.</text>
</comment>
<evidence type="ECO:0000256" key="7">
    <source>
        <dbReference type="RuleBase" id="RU365095"/>
    </source>
</evidence>
<dbReference type="InterPro" id="IPR039104">
    <property type="entry name" value="6PGL"/>
</dbReference>
<comment type="pathway">
    <text evidence="3 7">Carbohydrate degradation; pentose phosphate pathway; D-ribulose 5-phosphate from D-glucose 6-phosphate (oxidative stage): step 2/3.</text>
</comment>
<dbReference type="InterPro" id="IPR006148">
    <property type="entry name" value="Glc/Gal-6P_isomerase"/>
</dbReference>
<dbReference type="GO" id="GO:0006098">
    <property type="term" value="P:pentose-phosphate shunt"/>
    <property type="evidence" value="ECO:0007669"/>
    <property type="project" value="UniProtKB-UniPathway"/>
</dbReference>
<name>A0A7G9TEB2_PSEMX</name>
<evidence type="ECO:0000313" key="10">
    <source>
        <dbReference type="Proteomes" id="UP000515838"/>
    </source>
</evidence>
<dbReference type="AlphaFoldDB" id="A0A7G9TEB2"/>
<proteinExistence type="inferred from homology"/>
<dbReference type="Pfam" id="PF01182">
    <property type="entry name" value="Glucosamine_iso"/>
    <property type="match status" value="1"/>
</dbReference>
<dbReference type="NCBIfam" id="TIGR01198">
    <property type="entry name" value="pgl"/>
    <property type="match status" value="1"/>
</dbReference>
<evidence type="ECO:0000256" key="2">
    <source>
        <dbReference type="ARBA" id="ARBA00002681"/>
    </source>
</evidence>
<reference evidence="9 10" key="1">
    <citation type="submission" date="2020-08" db="EMBL/GenBank/DDBJ databases">
        <title>Streptomycin Non-resistant strain, P. mexicana.</title>
        <authorList>
            <person name="Ganesh-Kumar S."/>
            <person name="Zhe T."/>
            <person name="Yu Z."/>
            <person name="Min Y."/>
        </authorList>
    </citation>
    <scope>NUCLEOTIDE SEQUENCE [LARGE SCALE GENOMIC DNA]</scope>
    <source>
        <strain evidence="9 10">GTZY2</strain>
    </source>
</reference>
<feature type="domain" description="Glucosamine/galactosamine-6-phosphate isomerase" evidence="8">
    <location>
        <begin position="17"/>
        <end position="224"/>
    </location>
</feature>
<comment type="function">
    <text evidence="2 7">Hydrolysis of 6-phosphogluconolactone to 6-phosphogluconate.</text>
</comment>
<dbReference type="GeneID" id="81469932"/>
<dbReference type="PANTHER" id="PTHR11054:SF0">
    <property type="entry name" value="6-PHOSPHOGLUCONOLACTONASE"/>
    <property type="match status" value="1"/>
</dbReference>
<dbReference type="InterPro" id="IPR005900">
    <property type="entry name" value="6-phosphogluconolactonase_DevB"/>
</dbReference>
<organism evidence="9 10">
    <name type="scientific">Pseudoxanthomonas mexicana</name>
    <dbReference type="NCBI Taxonomy" id="128785"/>
    <lineage>
        <taxon>Bacteria</taxon>
        <taxon>Pseudomonadati</taxon>
        <taxon>Pseudomonadota</taxon>
        <taxon>Gammaproteobacteria</taxon>
        <taxon>Lysobacterales</taxon>
        <taxon>Lysobacteraceae</taxon>
        <taxon>Pseudoxanthomonas</taxon>
    </lineage>
</organism>
<dbReference type="GO" id="GO:0017057">
    <property type="term" value="F:6-phosphogluconolactonase activity"/>
    <property type="evidence" value="ECO:0007669"/>
    <property type="project" value="UniProtKB-UniRule"/>
</dbReference>
<dbReference type="RefSeq" id="WP_187573823.1">
    <property type="nucleotide sequence ID" value="NZ_CP060731.1"/>
</dbReference>
<dbReference type="EMBL" id="CP060731">
    <property type="protein sequence ID" value="QNN78437.1"/>
    <property type="molecule type" value="Genomic_DNA"/>
</dbReference>
<dbReference type="GO" id="GO:0005975">
    <property type="term" value="P:carbohydrate metabolic process"/>
    <property type="evidence" value="ECO:0007669"/>
    <property type="project" value="UniProtKB-UniRule"/>
</dbReference>
<keyword evidence="7 9" id="KW-0378">Hydrolase</keyword>
<gene>
    <name evidence="7 9" type="primary">pgl</name>
    <name evidence="9" type="ORF">IAE60_03080</name>
</gene>
<evidence type="ECO:0000256" key="4">
    <source>
        <dbReference type="ARBA" id="ARBA00010662"/>
    </source>
</evidence>
<dbReference type="UniPathway" id="UPA00115">
    <property type="reaction ID" value="UER00409"/>
</dbReference>
<evidence type="ECO:0000256" key="1">
    <source>
        <dbReference type="ARBA" id="ARBA00000832"/>
    </source>
</evidence>
<dbReference type="CDD" id="cd01400">
    <property type="entry name" value="6PGL"/>
    <property type="match status" value="1"/>
</dbReference>
<comment type="catalytic activity">
    <reaction evidence="1 7">
        <text>6-phospho-D-glucono-1,5-lactone + H2O = 6-phospho-D-gluconate + H(+)</text>
        <dbReference type="Rhea" id="RHEA:12556"/>
        <dbReference type="ChEBI" id="CHEBI:15377"/>
        <dbReference type="ChEBI" id="CHEBI:15378"/>
        <dbReference type="ChEBI" id="CHEBI:57955"/>
        <dbReference type="ChEBI" id="CHEBI:58759"/>
        <dbReference type="EC" id="3.1.1.31"/>
    </reaction>
</comment>